<gene>
    <name evidence="8" type="ORF">KOW79_006882</name>
</gene>
<evidence type="ECO:0000259" key="5">
    <source>
        <dbReference type="PROSITE" id="PS51192"/>
    </source>
</evidence>
<dbReference type="GO" id="GO:0016020">
    <property type="term" value="C:membrane"/>
    <property type="evidence" value="ECO:0007669"/>
    <property type="project" value="InterPro"/>
</dbReference>
<reference evidence="8 9" key="1">
    <citation type="submission" date="2021-06" db="EMBL/GenBank/DDBJ databases">
        <title>Chromosome-level genome assembly of the red-tail catfish (Hemibagrus wyckioides).</title>
        <authorList>
            <person name="Shao F."/>
        </authorList>
    </citation>
    <scope>NUCLEOTIDE SEQUENCE [LARGE SCALE GENOMIC DNA]</scope>
    <source>
        <strain evidence="8">EC202008001</strain>
        <tissue evidence="8">Blood</tissue>
    </source>
</reference>
<dbReference type="InterPro" id="IPR011115">
    <property type="entry name" value="SecA_DEAD"/>
</dbReference>
<name>A0A9D3P0H8_9TELE</name>
<keyword evidence="3" id="KW-0811">Translocation</keyword>
<dbReference type="SUPFAM" id="SSF52540">
    <property type="entry name" value="P-loop containing nucleoside triphosphate hydrolases"/>
    <property type="match status" value="2"/>
</dbReference>
<evidence type="ECO:0000313" key="9">
    <source>
        <dbReference type="Proteomes" id="UP000824219"/>
    </source>
</evidence>
<dbReference type="PANTHER" id="PTHR30612:SF0">
    <property type="entry name" value="CHLOROPLAST PROTEIN-TRANSPORTING ATPASE"/>
    <property type="match status" value="1"/>
</dbReference>
<dbReference type="PANTHER" id="PTHR30612">
    <property type="entry name" value="SECA INNER MEMBRANE COMPONENT OF SEC PROTEIN SECRETION SYSTEM"/>
    <property type="match status" value="1"/>
</dbReference>
<dbReference type="OrthoDB" id="27934at2759"/>
<accession>A0A9D3P0H8</accession>
<dbReference type="InterPro" id="IPR027417">
    <property type="entry name" value="P-loop_NTPase"/>
</dbReference>
<evidence type="ECO:0000256" key="2">
    <source>
        <dbReference type="ARBA" id="ARBA00022927"/>
    </source>
</evidence>
<dbReference type="InterPro" id="IPR014018">
    <property type="entry name" value="SecA_motor_DEAD"/>
</dbReference>
<organism evidence="8 9">
    <name type="scientific">Hemibagrus wyckioides</name>
    <dbReference type="NCBI Taxonomy" id="337641"/>
    <lineage>
        <taxon>Eukaryota</taxon>
        <taxon>Metazoa</taxon>
        <taxon>Chordata</taxon>
        <taxon>Craniata</taxon>
        <taxon>Vertebrata</taxon>
        <taxon>Euteleostomi</taxon>
        <taxon>Actinopterygii</taxon>
        <taxon>Neopterygii</taxon>
        <taxon>Teleostei</taxon>
        <taxon>Ostariophysi</taxon>
        <taxon>Siluriformes</taxon>
        <taxon>Bagridae</taxon>
        <taxon>Hemibagrus</taxon>
    </lineage>
</organism>
<keyword evidence="1" id="KW-0963">Cytoplasm</keyword>
<dbReference type="GO" id="GO:0006886">
    <property type="term" value="P:intracellular protein transport"/>
    <property type="evidence" value="ECO:0007669"/>
    <property type="project" value="InterPro"/>
</dbReference>
<dbReference type="Gene3D" id="3.40.50.300">
    <property type="entry name" value="P-loop containing nucleotide triphosphate hydrolases"/>
    <property type="match status" value="3"/>
</dbReference>
<evidence type="ECO:0008006" key="10">
    <source>
        <dbReference type="Google" id="ProtNLM"/>
    </source>
</evidence>
<dbReference type="Proteomes" id="UP000824219">
    <property type="component" value="Linkage Group LG07"/>
</dbReference>
<evidence type="ECO:0000259" key="6">
    <source>
        <dbReference type="PROSITE" id="PS51194"/>
    </source>
</evidence>
<feature type="domain" description="Helicase C-terminal" evidence="6">
    <location>
        <begin position="1044"/>
        <end position="1204"/>
    </location>
</feature>
<evidence type="ECO:0000256" key="3">
    <source>
        <dbReference type="ARBA" id="ARBA00023010"/>
    </source>
</evidence>
<evidence type="ECO:0000313" key="8">
    <source>
        <dbReference type="EMBL" id="KAG7330660.1"/>
    </source>
</evidence>
<dbReference type="SMART" id="SM00957">
    <property type="entry name" value="SecA_DEAD"/>
    <property type="match status" value="1"/>
</dbReference>
<dbReference type="PROSITE" id="PS51194">
    <property type="entry name" value="HELICASE_CTER"/>
    <property type="match status" value="1"/>
</dbReference>
<feature type="domain" description="SecA family profile" evidence="7">
    <location>
        <begin position="404"/>
        <end position="1194"/>
    </location>
</feature>
<dbReference type="Pfam" id="PF07517">
    <property type="entry name" value="SecA_DEAD"/>
    <property type="match status" value="1"/>
</dbReference>
<dbReference type="GO" id="GO:0017038">
    <property type="term" value="P:protein import"/>
    <property type="evidence" value="ECO:0007669"/>
    <property type="project" value="InterPro"/>
</dbReference>
<dbReference type="InterPro" id="IPR000185">
    <property type="entry name" value="SecA"/>
</dbReference>
<comment type="caution">
    <text evidence="8">The sequence shown here is derived from an EMBL/GenBank/DDBJ whole genome shotgun (WGS) entry which is preliminary data.</text>
</comment>
<sequence length="2345" mass="267480">MWRDTKTSYCSEFCEDSQGVGKRKQEWGSWEETEPWPKSDVYFTSTVGSYEKRVRNFFVPVTFVRTFYINVKYGDCSESDCYKHPHLWYIFDPKDDPCFTIQESGDHQEIHLDCNIRYEKKKSTCPNYGKIEDDAREEEEKQRREKEEQRRQAQLEREKRIEEQIRRESELAAKKLSQAKETLKQKQRLRGHELHHQTHIMQQTINTEIERDEVAEIGQKFSDLLCEYQIDEEEDPGETLADWMKTLQNELMVEYCKKHNLSSSCVFSFDTSVGYETLPLQDRLTVLEAIMYLVFEEDENDHTQIHDRDFLLDVLELLQDDHPSLAFNLLQSVLQTDIQLSTQNKDILCRIAFNNTWKLPEITDFMRYVVEKDKDQAQAILHIAQTYKLEYEIVLHALDSPDPPRRLKWHVDTETDKNANTIISEMRNSNYPENVLTILEDVLLYLEMELPKHKRTDLHKNEIQHVKKMVKELDFTNPDRQVLKSVLVQMSVAVKMCSALTIQRGKEEIVIEGYLPRLTQLATLMVFLLPKSKTNTGCLLEIGTGEGKSCILAMLAVIHAIRGVKVDIVTSSPVLACRDLEEWSKLYNMFDITSSAVPPMLNDVSSEEQDDLTQEAYKQDVVYSTVGTFAADTLKQEFEKKTSRGDRKFELVLVDEVDYMTLDNGVQITFLSHESSGLQHLEQVLASIWAIISACRPIEVEETGETMWTTRVQNFHTAALIAMIGSDTNDTFSPLEILMPGIELGFYSEEDFENLKVSINEEGEKEHGAIENEALKTIMAKTGIEQQYDLLKVLEMGMEHKVAFNCYIYQSETRKAFQFGEQKTKTDQNINMLLLENGKACEILAENFLIKATVSEVKSKIIYSTECSSEEDEESLVIPFFLEKYLDNQLPLFVENALKAIQMTKGREYMIERSLSAQGIDVDEDGEHMYHAIIPVDFQASGMLEKRKRWGDGLQQFLEMKHQLTLSPLSNVTNYMSNSNFFKRYLRGKGIFGVSGTLGGDADKGFLARHYKTDSYVIPAHQRQKVTELPAVQVRGGTEQWIQTICATVTRVSKRGQVVLVVCEDVNTANALNDKIVAETKHLVTMYTMSESHNIENQEFNKGQIIITTNLGGRGTDIKVTEEVNRCGGLFVLLTYFPNNRRVEKQVFGRTGRKGTPGMVQVILNHDCLAMAYRGHSIEVMRELREEYEINRIKDMEKEKLAEIEMKEELFSTFCQFLTDFDRHYSTREKTDLFEVKVKDVPCYFESFHSKMDYHPALNALKESWGIWLILHTDQINVHKDLTELKENLIQHLQDKSCKLLQGHSENLYDHIQQALGRTALHLQNKNRCDYGAKTYWKKVADSDKYYRAAAMYNQAYITINMAREGYKSEACSLLKEAEKAIDVYISETTRTLSFCSLSVTPDFEPHHSGSCNFQTQMQARMNIFNSWKQNIKKILDMLGSGNGDFRTKELTLYSLSAEEDFVSSSELGLFRNYGLAVVFEVKQKPKFSFDALICCFLGVIQVVAGVLICVWSAGSMSSFGLGLISEGVSDMIYGVMGMINGTFDWASWAISKAISIGISLACGGFRVLKQSFSSVKNAASNILNGTKSLKSVASSALRSGKNVFVSACKSAKSMVSSTGIKNISWNVVKPTLKHACKYAVQELAIQGVNTALNTCMDATIQKTFQQGFRHTFKESVRSVLHQNKEFVQTLADFICSGIPKAALQKESGSYKISKTLEKEMKDHVVFNTNIVMNDLMVDCKQIHQVINTLSQVWDKSAEFVAHRSHACIRMLMTTASMSTTIYEMYKSIPTKQTIDSNFVPAFLKSLGEEPLFETYDNDGRDKLEDVERLKDELIDVISEVLSQTMVDSFSGFASSMFTKTFTQRLNSATGKVVGNLLGRHKTQSFFVSQQHHYDLKSATECKERSLTEEELNELTRYANNVTDEQKPATALEVHVLTKSNLLDGKGICLTVVDDKGKLLTEETYPGTDPAAGTIKLVLTKTPQTSSGTRGIWSKLKEMAMGKDTAQSGHIDIIRSDGSRETVNSSNQSCLFHAVIQATANDPNDDLQQKAIELRSKVSQEILSKPYKYAEAVRIQNMFNWTNSSNRFKIEAGLREGDQQKYERYIKDKIPVDIINAYHLGEVAEYESLLDMDKPTPGVVEADHIPPRSSLNELCKLIRRNPEMANSLKTNNKAAYELVMSMSNDQNGKKQLCMNTLYSDHRRALTSGNSSESRACRHLLTNTLASGDVEKLLKQSFILAHPECSERIRKTLGVQHKFDTQSSGLSMNDRNKYYQDGFDKIVQEYSKKNLIDQNQTTRLMKWVKEERYLDTSASEYREIKRVVKDKAVNRRNPDSMRPNFQHHEL</sequence>
<evidence type="ECO:0000256" key="4">
    <source>
        <dbReference type="SAM" id="MobiDB-lite"/>
    </source>
</evidence>
<keyword evidence="2" id="KW-0653">Protein transport</keyword>
<dbReference type="InterPro" id="IPR014001">
    <property type="entry name" value="Helicase_ATP-bd"/>
</dbReference>
<evidence type="ECO:0000256" key="1">
    <source>
        <dbReference type="ARBA" id="ARBA00022490"/>
    </source>
</evidence>
<dbReference type="PROSITE" id="PS51196">
    <property type="entry name" value="SECA_MOTOR_DEAD"/>
    <property type="match status" value="1"/>
</dbReference>
<feature type="domain" description="Helicase ATP-binding" evidence="5">
    <location>
        <begin position="529"/>
        <end position="672"/>
    </location>
</feature>
<dbReference type="GO" id="GO:0005524">
    <property type="term" value="F:ATP binding"/>
    <property type="evidence" value="ECO:0007669"/>
    <property type="project" value="InterPro"/>
</dbReference>
<protein>
    <recommendedName>
        <fullName evidence="10">Protein translocase subunit SecA</fullName>
    </recommendedName>
</protein>
<keyword evidence="9" id="KW-1185">Reference proteome</keyword>
<feature type="region of interest" description="Disordered" evidence="4">
    <location>
        <begin position="127"/>
        <end position="158"/>
    </location>
</feature>
<dbReference type="InterPro" id="IPR001650">
    <property type="entry name" value="Helicase_C-like"/>
</dbReference>
<dbReference type="PROSITE" id="PS51192">
    <property type="entry name" value="HELICASE_ATP_BIND_1"/>
    <property type="match status" value="1"/>
</dbReference>
<evidence type="ECO:0000259" key="7">
    <source>
        <dbReference type="PROSITE" id="PS51196"/>
    </source>
</evidence>
<dbReference type="EMBL" id="JAHKSW010000007">
    <property type="protein sequence ID" value="KAG7330660.1"/>
    <property type="molecule type" value="Genomic_DNA"/>
</dbReference>
<proteinExistence type="predicted"/>
<dbReference type="GO" id="GO:0006605">
    <property type="term" value="P:protein targeting"/>
    <property type="evidence" value="ECO:0007669"/>
    <property type="project" value="InterPro"/>
</dbReference>
<keyword evidence="2" id="KW-0813">Transport</keyword>
<dbReference type="Gene3D" id="3.90.1440.10">
    <property type="entry name" value="SecA, preprotein cross-linking domain"/>
    <property type="match status" value="1"/>
</dbReference>
<feature type="compositionally biased region" description="Basic and acidic residues" evidence="4">
    <location>
        <begin position="130"/>
        <end position="158"/>
    </location>
</feature>